<protein>
    <recommendedName>
        <fullName evidence="3">DUF2336 domain-containing protein</fullName>
    </recommendedName>
</protein>
<dbReference type="AlphaFoldDB" id="A0A8J3DN38"/>
<reference evidence="1" key="1">
    <citation type="journal article" date="2014" name="Int. J. Syst. Evol. Microbiol.">
        <title>Complete genome sequence of Corynebacterium casei LMG S-19264T (=DSM 44701T), isolated from a smear-ripened cheese.</title>
        <authorList>
            <consortium name="US DOE Joint Genome Institute (JGI-PGF)"/>
            <person name="Walter F."/>
            <person name="Albersmeier A."/>
            <person name="Kalinowski J."/>
            <person name="Ruckert C."/>
        </authorList>
    </citation>
    <scope>NUCLEOTIDE SEQUENCE</scope>
    <source>
        <strain evidence="1">KCTC 42097</strain>
    </source>
</reference>
<evidence type="ECO:0000313" key="2">
    <source>
        <dbReference type="Proteomes" id="UP000641137"/>
    </source>
</evidence>
<dbReference type="EMBL" id="BMZO01000004">
    <property type="protein sequence ID" value="GHC69427.1"/>
    <property type="molecule type" value="Genomic_DNA"/>
</dbReference>
<dbReference type="Proteomes" id="UP000641137">
    <property type="component" value="Unassembled WGS sequence"/>
</dbReference>
<comment type="caution">
    <text evidence="1">The sequence shown here is derived from an EMBL/GenBank/DDBJ whole genome shotgun (WGS) entry which is preliminary data.</text>
</comment>
<name>A0A8J3DN38_9HYPH</name>
<keyword evidence="2" id="KW-1185">Reference proteome</keyword>
<reference evidence="1" key="2">
    <citation type="submission" date="2020-09" db="EMBL/GenBank/DDBJ databases">
        <authorList>
            <person name="Sun Q."/>
            <person name="Kim S."/>
        </authorList>
    </citation>
    <scope>NUCLEOTIDE SEQUENCE</scope>
    <source>
        <strain evidence="1">KCTC 42097</strain>
    </source>
</reference>
<proteinExistence type="predicted"/>
<evidence type="ECO:0008006" key="3">
    <source>
        <dbReference type="Google" id="ProtNLM"/>
    </source>
</evidence>
<accession>A0A8J3DN38</accession>
<gene>
    <name evidence="1" type="ORF">GCM10010136_15250</name>
</gene>
<organism evidence="1 2">
    <name type="scientific">Limoniibacter endophyticus</name>
    <dbReference type="NCBI Taxonomy" id="1565040"/>
    <lineage>
        <taxon>Bacteria</taxon>
        <taxon>Pseudomonadati</taxon>
        <taxon>Pseudomonadota</taxon>
        <taxon>Alphaproteobacteria</taxon>
        <taxon>Hyphomicrobiales</taxon>
        <taxon>Bartonellaceae</taxon>
        <taxon>Limoniibacter</taxon>
    </lineage>
</organism>
<evidence type="ECO:0000313" key="1">
    <source>
        <dbReference type="EMBL" id="GHC69427.1"/>
    </source>
</evidence>
<sequence>MPRASKATLAYVCAMLSECTAQPPRLLRLLCNQPIDVCAPLLLRSVALSSMDFLTIIGRRGLGHAKVIAARTDLDPQIRDLIATLTAAPAVVQPAIAQALSIEVEPAAPEKMQAPLAPASLPGGKAEAVREQLRSYMKPAGPDGIAQARTDFAVLRAAALSGIPSQIIAAFAARGRIDLSTARRVATSRDPFTMLVGLRKHELAVEQAFFIVAAILPEAFNSTADIRNFASTYAAIGPEEATALLKAFAGSLRTTIPSPLDRDFAVERSSV</sequence>